<evidence type="ECO:0000313" key="2">
    <source>
        <dbReference type="Proteomes" id="UP000282283"/>
    </source>
</evidence>
<sequence length="97" mass="10949">MSTTTPDTNPEQYDALRTELALDAVLIDATRTLDALHRGDELAAEHHANLVRDTIDQLTPLDRASVTINLAYAVITLGRLVESQRRPRRRGRRRFSV</sequence>
<proteinExistence type="predicted"/>
<dbReference type="KEGG" id="vg:62648764"/>
<dbReference type="EMBL" id="MH825700">
    <property type="protein sequence ID" value="AYD86274.1"/>
    <property type="molecule type" value="Genomic_DNA"/>
</dbReference>
<dbReference type="GeneID" id="62648764"/>
<reference evidence="1 2" key="1">
    <citation type="submission" date="2018-08" db="EMBL/GenBank/DDBJ databases">
        <authorList>
            <person name="Franke B.K."/>
            <person name="Bonilla J.A."/>
            <person name="Klyczek K."/>
            <person name="Garlena R.A."/>
            <person name="Russell D.A."/>
            <person name="Pope W.H."/>
            <person name="Jacobs-Sera D."/>
            <person name="Hatfull G.F."/>
        </authorList>
    </citation>
    <scope>NUCLEOTIDE SEQUENCE [LARGE SCALE GENOMIC DNA]</scope>
</reference>
<protein>
    <submittedName>
        <fullName evidence="1">Uncharacterized protein</fullName>
    </submittedName>
</protein>
<keyword evidence="2" id="KW-1185">Reference proteome</keyword>
<dbReference type="Proteomes" id="UP000282283">
    <property type="component" value="Genome"/>
</dbReference>
<gene>
    <name evidence="1" type="primary">28</name>
    <name evidence="1" type="ORF">SEA_EFEKO_28</name>
</gene>
<organism evidence="1 2">
    <name type="scientific">Microbacterium phage Efeko</name>
    <dbReference type="NCBI Taxonomy" id="2315704"/>
    <lineage>
        <taxon>Viruses</taxon>
        <taxon>Duplodnaviria</taxon>
        <taxon>Heunggongvirae</taxon>
        <taxon>Uroviricota</taxon>
        <taxon>Caudoviricetes</taxon>
        <taxon>Orlajensenviridae</taxon>
        <taxon>Pelczarvirinae</taxon>
        <taxon>Efekovirus</taxon>
        <taxon>Efekovirus efeko</taxon>
        <taxon>Efkovirus efeko</taxon>
    </lineage>
</organism>
<accession>A0A386KMI4</accession>
<evidence type="ECO:0000313" key="1">
    <source>
        <dbReference type="EMBL" id="AYD86274.1"/>
    </source>
</evidence>
<name>A0A386KMI4_9CAUD</name>
<dbReference type="RefSeq" id="YP_009996840.1">
    <property type="nucleotide sequence ID" value="NC_052941.1"/>
</dbReference>